<accession>A0AAP5XZF3</accession>
<dbReference type="GO" id="GO:0003677">
    <property type="term" value="F:DNA binding"/>
    <property type="evidence" value="ECO:0007669"/>
    <property type="project" value="UniProtKB-KW"/>
</dbReference>
<dbReference type="InterPro" id="IPR039052">
    <property type="entry name" value="Antitox_PemI-like"/>
</dbReference>
<evidence type="ECO:0000259" key="1">
    <source>
        <dbReference type="SMART" id="SM00966"/>
    </source>
</evidence>
<dbReference type="Gene3D" id="2.10.260.10">
    <property type="match status" value="1"/>
</dbReference>
<dbReference type="SMART" id="SM00966">
    <property type="entry name" value="SpoVT_AbrB"/>
    <property type="match status" value="1"/>
</dbReference>
<gene>
    <name evidence="2" type="ORF">RYZ67_23510</name>
</gene>
<evidence type="ECO:0000313" key="2">
    <source>
        <dbReference type="EMBL" id="MDW2761416.1"/>
    </source>
</evidence>
<dbReference type="InterPro" id="IPR007159">
    <property type="entry name" value="SpoVT-AbrB_dom"/>
</dbReference>
<dbReference type="AlphaFoldDB" id="A0AAP5XZF3"/>
<dbReference type="SUPFAM" id="SSF89447">
    <property type="entry name" value="AbrB/MazE/MraZ-like"/>
    <property type="match status" value="1"/>
</dbReference>
<dbReference type="Pfam" id="PF04014">
    <property type="entry name" value="MazE_antitoxin"/>
    <property type="match status" value="1"/>
</dbReference>
<dbReference type="EMBL" id="JAWPBU010000045">
    <property type="protein sequence ID" value="MDW2761416.1"/>
    <property type="molecule type" value="Genomic_DNA"/>
</dbReference>
<evidence type="ECO:0000313" key="3">
    <source>
        <dbReference type="Proteomes" id="UP001278087"/>
    </source>
</evidence>
<dbReference type="Proteomes" id="UP001278087">
    <property type="component" value="Unassembled WGS sequence"/>
</dbReference>
<protein>
    <submittedName>
        <fullName evidence="2">AbrB/MazE/SpoVT family DNA-binding domain-containing protein</fullName>
    </submittedName>
</protein>
<sequence length="103" mass="11330">MLVDTLFILYNVSTNMREEMLMTTVTLKKWGNSPSIRIPASVMQAAALNVEDKLDLKIDEAGQIVLVPLKSKEYSLDVLLSGITPDNVHGKIDFGSPVGKELI</sequence>
<name>A0AAP5XZF3_CITFR</name>
<dbReference type="InterPro" id="IPR037914">
    <property type="entry name" value="SpoVT-AbrB_sf"/>
</dbReference>
<proteinExistence type="predicted"/>
<dbReference type="PANTHER" id="PTHR40516">
    <property type="entry name" value="ANTITOXIN CHPS-RELATED"/>
    <property type="match status" value="1"/>
</dbReference>
<feature type="domain" description="SpoVT-AbrB" evidence="1">
    <location>
        <begin position="28"/>
        <end position="74"/>
    </location>
</feature>
<organism evidence="2 3">
    <name type="scientific">Citrobacter freundii</name>
    <dbReference type="NCBI Taxonomy" id="546"/>
    <lineage>
        <taxon>Bacteria</taxon>
        <taxon>Pseudomonadati</taxon>
        <taxon>Pseudomonadota</taxon>
        <taxon>Gammaproteobacteria</taxon>
        <taxon>Enterobacterales</taxon>
        <taxon>Enterobacteriaceae</taxon>
        <taxon>Citrobacter</taxon>
        <taxon>Citrobacter freundii complex</taxon>
    </lineage>
</organism>
<dbReference type="PANTHER" id="PTHR40516:SF1">
    <property type="entry name" value="ANTITOXIN CHPS-RELATED"/>
    <property type="match status" value="1"/>
</dbReference>
<dbReference type="GO" id="GO:0097351">
    <property type="term" value="F:toxin sequestering activity"/>
    <property type="evidence" value="ECO:0007669"/>
    <property type="project" value="InterPro"/>
</dbReference>
<dbReference type="GeneID" id="83701850"/>
<keyword evidence="2" id="KW-0238">DNA-binding</keyword>
<reference evidence="2" key="1">
    <citation type="submission" date="2023-10" db="EMBL/GenBank/DDBJ databases">
        <title>Fecal carriage and genetic characteristics of carbapenem-resistant Enterobacterales among healthy adults from four provinces of China.</title>
        <authorList>
            <person name="Li Y."/>
            <person name="Zhang R."/>
        </authorList>
    </citation>
    <scope>NUCLEOTIDE SEQUENCE</scope>
    <source>
        <strain evidence="2">HN-136</strain>
    </source>
</reference>
<dbReference type="RefSeq" id="WP_310902779.1">
    <property type="nucleotide sequence ID" value="NZ_CP137189.1"/>
</dbReference>
<comment type="caution">
    <text evidence="2">The sequence shown here is derived from an EMBL/GenBank/DDBJ whole genome shotgun (WGS) entry which is preliminary data.</text>
</comment>